<comment type="similarity">
    <text evidence="4">Belongs to the FKBP-type PPIase family.</text>
</comment>
<sequence length="214" mass="23564">MMNTKQLVYLFAVLWTAMALSSCSETDDSQAEFEDWQARNEAYYKEIYTRAKANADGTWRVLHNWSYNDGVATALTDHIAVKVLTAGTGSGSPLYSDSARVSCVGRLIPSTSYADGYAFVRTYAGEFNPNTVASINIGVHGTFGKATRNFTPYSVSDGLTTALMNMHIGDRWLVYVPYQLGYGVRTSNYVPAYSTLIFDISLSGYSRAGVKVEE</sequence>
<reference evidence="8" key="1">
    <citation type="submission" date="2015-11" db="EMBL/GenBank/DDBJ databases">
        <authorList>
            <person name="Holder M.E."/>
            <person name="Ajami N.J."/>
            <person name="Petrosino J.F."/>
        </authorList>
    </citation>
    <scope>NUCLEOTIDE SEQUENCE [LARGE SCALE GENOMIC DNA]</scope>
    <source>
        <strain evidence="8">F0113</strain>
    </source>
</reference>
<evidence type="ECO:0000313" key="7">
    <source>
        <dbReference type="EMBL" id="ALO49357.1"/>
    </source>
</evidence>
<evidence type="ECO:0000313" key="8">
    <source>
        <dbReference type="Proteomes" id="UP000056252"/>
    </source>
</evidence>
<dbReference type="InterPro" id="IPR046357">
    <property type="entry name" value="PPIase_dom_sf"/>
</dbReference>
<accession>A0A0S2KM48</accession>
<dbReference type="RefSeq" id="WP_060544424.1">
    <property type="nucleotide sequence ID" value="NZ_CP013195.1"/>
</dbReference>
<dbReference type="InterPro" id="IPR001179">
    <property type="entry name" value="PPIase_FKBP_dom"/>
</dbReference>
<evidence type="ECO:0000256" key="1">
    <source>
        <dbReference type="ARBA" id="ARBA00000971"/>
    </source>
</evidence>
<dbReference type="EMBL" id="CP013195">
    <property type="protein sequence ID" value="ALO49357.1"/>
    <property type="molecule type" value="Genomic_DNA"/>
</dbReference>
<gene>
    <name evidence="7" type="ORF">AS203_09860</name>
</gene>
<dbReference type="KEGG" id="peo:AS203_09860"/>
<dbReference type="PROSITE" id="PS51257">
    <property type="entry name" value="PROKAR_LIPOPROTEIN"/>
    <property type="match status" value="1"/>
</dbReference>
<evidence type="ECO:0000256" key="4">
    <source>
        <dbReference type="RuleBase" id="RU003915"/>
    </source>
</evidence>
<evidence type="ECO:0000259" key="6">
    <source>
        <dbReference type="PROSITE" id="PS50059"/>
    </source>
</evidence>
<dbReference type="eggNOG" id="COG0545">
    <property type="taxonomic scope" value="Bacteria"/>
</dbReference>
<dbReference type="SUPFAM" id="SSF54534">
    <property type="entry name" value="FKBP-like"/>
    <property type="match status" value="1"/>
</dbReference>
<comment type="catalytic activity">
    <reaction evidence="1 3 4">
        <text>[protein]-peptidylproline (omega=180) = [protein]-peptidylproline (omega=0)</text>
        <dbReference type="Rhea" id="RHEA:16237"/>
        <dbReference type="Rhea" id="RHEA-COMP:10747"/>
        <dbReference type="Rhea" id="RHEA-COMP:10748"/>
        <dbReference type="ChEBI" id="CHEBI:83833"/>
        <dbReference type="ChEBI" id="CHEBI:83834"/>
        <dbReference type="EC" id="5.2.1.8"/>
    </reaction>
</comment>
<evidence type="ECO:0000256" key="3">
    <source>
        <dbReference type="PROSITE-ProRule" id="PRU00277"/>
    </source>
</evidence>
<dbReference type="GO" id="GO:0003755">
    <property type="term" value="F:peptidyl-prolyl cis-trans isomerase activity"/>
    <property type="evidence" value="ECO:0007669"/>
    <property type="project" value="UniProtKB-UniRule"/>
</dbReference>
<keyword evidence="3 4" id="KW-0413">Isomerase</keyword>
<keyword evidence="8" id="KW-1185">Reference proteome</keyword>
<organism evidence="7 8">
    <name type="scientific">Hoylesella enoeca</name>
    <dbReference type="NCBI Taxonomy" id="76123"/>
    <lineage>
        <taxon>Bacteria</taxon>
        <taxon>Pseudomonadati</taxon>
        <taxon>Bacteroidota</taxon>
        <taxon>Bacteroidia</taxon>
        <taxon>Bacteroidales</taxon>
        <taxon>Prevotellaceae</taxon>
        <taxon>Hoylesella</taxon>
    </lineage>
</organism>
<feature type="signal peptide" evidence="5">
    <location>
        <begin position="1"/>
        <end position="24"/>
    </location>
</feature>
<dbReference type="Gene3D" id="3.10.50.40">
    <property type="match status" value="1"/>
</dbReference>
<dbReference type="AlphaFoldDB" id="A0A0S2KM48"/>
<proteinExistence type="inferred from homology"/>
<evidence type="ECO:0000256" key="2">
    <source>
        <dbReference type="ARBA" id="ARBA00023110"/>
    </source>
</evidence>
<name>A0A0S2KM48_9BACT</name>
<protein>
    <recommendedName>
        <fullName evidence="4">Peptidyl-prolyl cis-trans isomerase</fullName>
        <ecNumber evidence="4">5.2.1.8</ecNumber>
    </recommendedName>
</protein>
<dbReference type="Pfam" id="PF00254">
    <property type="entry name" value="FKBP_C"/>
    <property type="match status" value="1"/>
</dbReference>
<keyword evidence="5" id="KW-0732">Signal</keyword>
<dbReference type="STRING" id="76123.AS203_09860"/>
<feature type="domain" description="PPIase FKBP-type" evidence="6">
    <location>
        <begin position="96"/>
        <end position="206"/>
    </location>
</feature>
<feature type="chain" id="PRO_5006602048" description="Peptidyl-prolyl cis-trans isomerase" evidence="5">
    <location>
        <begin position="25"/>
        <end position="214"/>
    </location>
</feature>
<dbReference type="Proteomes" id="UP000056252">
    <property type="component" value="Chromosome"/>
</dbReference>
<dbReference type="EC" id="5.2.1.8" evidence="4"/>
<dbReference type="PROSITE" id="PS50059">
    <property type="entry name" value="FKBP_PPIASE"/>
    <property type="match status" value="1"/>
</dbReference>
<evidence type="ECO:0000256" key="5">
    <source>
        <dbReference type="SAM" id="SignalP"/>
    </source>
</evidence>
<keyword evidence="2 3" id="KW-0697">Rotamase</keyword>